<evidence type="ECO:0000313" key="2">
    <source>
        <dbReference type="Proteomes" id="UP000828390"/>
    </source>
</evidence>
<comment type="caution">
    <text evidence="1">The sequence shown here is derived from an EMBL/GenBank/DDBJ whole genome shotgun (WGS) entry which is preliminary data.</text>
</comment>
<keyword evidence="2" id="KW-1185">Reference proteome</keyword>
<reference evidence="1" key="2">
    <citation type="submission" date="2020-11" db="EMBL/GenBank/DDBJ databases">
        <authorList>
            <person name="McCartney M.A."/>
            <person name="Auch B."/>
            <person name="Kono T."/>
            <person name="Mallez S."/>
            <person name="Becker A."/>
            <person name="Gohl D.M."/>
            <person name="Silverstein K.A.T."/>
            <person name="Koren S."/>
            <person name="Bechman K.B."/>
            <person name="Herman A."/>
            <person name="Abrahante J.E."/>
            <person name="Garbe J."/>
        </authorList>
    </citation>
    <scope>NUCLEOTIDE SEQUENCE</scope>
    <source>
        <strain evidence="1">Duluth1</strain>
        <tissue evidence="1">Whole animal</tissue>
    </source>
</reference>
<dbReference type="Proteomes" id="UP000828390">
    <property type="component" value="Unassembled WGS sequence"/>
</dbReference>
<proteinExistence type="predicted"/>
<gene>
    <name evidence="1" type="ORF">DPMN_143297</name>
</gene>
<protein>
    <submittedName>
        <fullName evidence="1">Uncharacterized protein</fullName>
    </submittedName>
</protein>
<organism evidence="1 2">
    <name type="scientific">Dreissena polymorpha</name>
    <name type="common">Zebra mussel</name>
    <name type="synonym">Mytilus polymorpha</name>
    <dbReference type="NCBI Taxonomy" id="45954"/>
    <lineage>
        <taxon>Eukaryota</taxon>
        <taxon>Metazoa</taxon>
        <taxon>Spiralia</taxon>
        <taxon>Lophotrochozoa</taxon>
        <taxon>Mollusca</taxon>
        <taxon>Bivalvia</taxon>
        <taxon>Autobranchia</taxon>
        <taxon>Heteroconchia</taxon>
        <taxon>Euheterodonta</taxon>
        <taxon>Imparidentia</taxon>
        <taxon>Neoheterodontei</taxon>
        <taxon>Myida</taxon>
        <taxon>Dreissenoidea</taxon>
        <taxon>Dreissenidae</taxon>
        <taxon>Dreissena</taxon>
    </lineage>
</organism>
<accession>A0A9D4GCN5</accession>
<sequence>MGTVDMTSRYVNAYVRSGDVPYPYDAEILFGYAGNKVSYSSVSVSVDVIAYEHIDAENCSMK</sequence>
<dbReference type="EMBL" id="JAIWYP010000006">
    <property type="protein sequence ID" value="KAH3814786.1"/>
    <property type="molecule type" value="Genomic_DNA"/>
</dbReference>
<reference evidence="1" key="1">
    <citation type="journal article" date="2019" name="bioRxiv">
        <title>The Genome of the Zebra Mussel, Dreissena polymorpha: A Resource for Invasive Species Research.</title>
        <authorList>
            <person name="McCartney M.A."/>
            <person name="Auch B."/>
            <person name="Kono T."/>
            <person name="Mallez S."/>
            <person name="Zhang Y."/>
            <person name="Obille A."/>
            <person name="Becker A."/>
            <person name="Abrahante J.E."/>
            <person name="Garbe J."/>
            <person name="Badalamenti J.P."/>
            <person name="Herman A."/>
            <person name="Mangelson H."/>
            <person name="Liachko I."/>
            <person name="Sullivan S."/>
            <person name="Sone E.D."/>
            <person name="Koren S."/>
            <person name="Silverstein K.A.T."/>
            <person name="Beckman K.B."/>
            <person name="Gohl D.M."/>
        </authorList>
    </citation>
    <scope>NUCLEOTIDE SEQUENCE</scope>
    <source>
        <strain evidence="1">Duluth1</strain>
        <tissue evidence="1">Whole animal</tissue>
    </source>
</reference>
<evidence type="ECO:0000313" key="1">
    <source>
        <dbReference type="EMBL" id="KAH3814786.1"/>
    </source>
</evidence>
<dbReference type="AlphaFoldDB" id="A0A9D4GCN5"/>
<name>A0A9D4GCN5_DREPO</name>